<evidence type="ECO:0000313" key="2">
    <source>
        <dbReference type="Proteomes" id="UP001287286"/>
    </source>
</evidence>
<name>A0ABR0BF47_PURLI</name>
<keyword evidence="2" id="KW-1185">Reference proteome</keyword>
<protein>
    <recommendedName>
        <fullName evidence="3">F-box domain-containing protein</fullName>
    </recommendedName>
</protein>
<evidence type="ECO:0000313" key="1">
    <source>
        <dbReference type="EMBL" id="KAK4073265.1"/>
    </source>
</evidence>
<dbReference type="EMBL" id="JAWRVI010000168">
    <property type="protein sequence ID" value="KAK4073265.1"/>
    <property type="molecule type" value="Genomic_DNA"/>
</dbReference>
<proteinExistence type="predicted"/>
<gene>
    <name evidence="1" type="ORF">Purlil1_13120</name>
</gene>
<accession>A0ABR0BF47</accession>
<evidence type="ECO:0008006" key="3">
    <source>
        <dbReference type="Google" id="ProtNLM"/>
    </source>
</evidence>
<dbReference type="Proteomes" id="UP001287286">
    <property type="component" value="Unassembled WGS sequence"/>
</dbReference>
<comment type="caution">
    <text evidence="1">The sequence shown here is derived from an EMBL/GenBank/DDBJ whole genome shotgun (WGS) entry which is preliminary data.</text>
</comment>
<organism evidence="1 2">
    <name type="scientific">Purpureocillium lilacinum</name>
    <name type="common">Paecilomyces lilacinus</name>
    <dbReference type="NCBI Taxonomy" id="33203"/>
    <lineage>
        <taxon>Eukaryota</taxon>
        <taxon>Fungi</taxon>
        <taxon>Dikarya</taxon>
        <taxon>Ascomycota</taxon>
        <taxon>Pezizomycotina</taxon>
        <taxon>Sordariomycetes</taxon>
        <taxon>Hypocreomycetidae</taxon>
        <taxon>Hypocreales</taxon>
        <taxon>Ophiocordycipitaceae</taxon>
        <taxon>Purpureocillium</taxon>
    </lineage>
</organism>
<sequence length="648" mass="74691">MAAQLIFNGEILTSLREVHCRLSDIHQSLKQPVRIETAHTHGNTANNAYNFRSDGEMCHTTYAQSQERQGSVPSQSRRARFLSTCRACAESQEAENLRGARERQRNALWALAKDLARKSVRHLKVTDLPLEALHGIFASFKAPDSTIDRDLFDAQTPRRNFDDEITTSQQRTRDVSNCRLTCRLFHDHASRYLLPRLKISLNEASLHRAIEISRRLQIAAGIRGVEVQLAYHYPALAGNIQEWASARERGLDMFARICGHYHCADQNQAWRDRSKLPTEWHNYVDGTTNSAHSEFGQVLARGHREYRRRSVEQSYHLANGNFVRRLAIVLAKLPRSGGLEFTDSSEYEDNVTLPKYQQFLRVLDSTAELDRYLCRPDPWWMREITTVGVEVSPAKVMVELPIAMKRAGAPLKDIWVRCFPRQAFSVLHPRQEHTDLTAWHELEDACQNLRSFRCLLREPDHPPTWPIHHRDRIFIDGFLAAMLSGPKLQVVELQLDSLCTGDEDGFMRDRLYEIGGAIAPARWTNLRILNLSQVSFHLHELEKACSGLEHGMLDWLRMSEVQLKSGCWKAVLDNFRDRVRTPRPGTLDLPVSMVQLEGHGLQEWYDAHRNDHFDTDDDLRIFMPEELSRRMELYVAGIEDENPLIYIH</sequence>
<reference evidence="1 2" key="1">
    <citation type="journal article" date="2024" name="Microbiol. Resour. Announc.">
        <title>Genome annotations for the ascomycete fungi Trichoderma harzianum, Trichoderma aggressivum, and Purpureocillium lilacinum.</title>
        <authorList>
            <person name="Beijen E.P.W."/>
            <person name="Ohm R.A."/>
        </authorList>
    </citation>
    <scope>NUCLEOTIDE SEQUENCE [LARGE SCALE GENOMIC DNA]</scope>
    <source>
        <strain evidence="1 2">CBS 150709</strain>
    </source>
</reference>